<dbReference type="Pfam" id="PF20431">
    <property type="entry name" value="E_motif"/>
    <property type="match status" value="1"/>
</dbReference>
<dbReference type="EMBL" id="JAHRHJ020000528">
    <property type="protein sequence ID" value="KAH9293986.1"/>
    <property type="molecule type" value="Genomic_DNA"/>
</dbReference>
<comment type="caution">
    <text evidence="1">The sequence shown here is derived from an EMBL/GenBank/DDBJ whole genome shotgun (WGS) entry which is preliminary data.</text>
</comment>
<dbReference type="GO" id="GO:0009451">
    <property type="term" value="P:RNA modification"/>
    <property type="evidence" value="ECO:0007669"/>
    <property type="project" value="InterPro"/>
</dbReference>
<keyword evidence="2" id="KW-1185">Reference proteome</keyword>
<dbReference type="PROSITE" id="PS51257">
    <property type="entry name" value="PROKAR_LIPOPROTEIN"/>
    <property type="match status" value="1"/>
</dbReference>
<dbReference type="InterPro" id="IPR046848">
    <property type="entry name" value="E_motif"/>
</dbReference>
<sequence length="62" mass="6913">MPIKPDLVVWMSLLGACRSHKNIGLGEFVARLLFELDPKNAAPYVVLSNIYADVGRWGDVQK</sequence>
<dbReference type="InterPro" id="IPR046960">
    <property type="entry name" value="PPR_At4g14850-like_plant"/>
</dbReference>
<dbReference type="GO" id="GO:0003723">
    <property type="term" value="F:RNA binding"/>
    <property type="evidence" value="ECO:0007669"/>
    <property type="project" value="InterPro"/>
</dbReference>
<evidence type="ECO:0000313" key="2">
    <source>
        <dbReference type="Proteomes" id="UP000824469"/>
    </source>
</evidence>
<dbReference type="OMA" id="EIEEHFF"/>
<dbReference type="Proteomes" id="UP000824469">
    <property type="component" value="Unassembled WGS sequence"/>
</dbReference>
<accession>A0AA38C7J1</accession>
<evidence type="ECO:0000313" key="1">
    <source>
        <dbReference type="EMBL" id="KAH9293986.1"/>
    </source>
</evidence>
<feature type="non-terminal residue" evidence="1">
    <location>
        <position position="62"/>
    </location>
</feature>
<name>A0AA38C7J1_TAXCH</name>
<reference evidence="1 2" key="1">
    <citation type="journal article" date="2021" name="Nat. Plants">
        <title>The Taxus genome provides insights into paclitaxel biosynthesis.</title>
        <authorList>
            <person name="Xiong X."/>
            <person name="Gou J."/>
            <person name="Liao Q."/>
            <person name="Li Y."/>
            <person name="Zhou Q."/>
            <person name="Bi G."/>
            <person name="Li C."/>
            <person name="Du R."/>
            <person name="Wang X."/>
            <person name="Sun T."/>
            <person name="Guo L."/>
            <person name="Liang H."/>
            <person name="Lu P."/>
            <person name="Wu Y."/>
            <person name="Zhang Z."/>
            <person name="Ro D.K."/>
            <person name="Shang Y."/>
            <person name="Huang S."/>
            <person name="Yan J."/>
        </authorList>
    </citation>
    <scope>NUCLEOTIDE SEQUENCE [LARGE SCALE GENOMIC DNA]</scope>
    <source>
        <strain evidence="1">Ta-2019</strain>
    </source>
</reference>
<gene>
    <name evidence="1" type="ORF">KI387_040813</name>
</gene>
<organism evidence="1 2">
    <name type="scientific">Taxus chinensis</name>
    <name type="common">Chinese yew</name>
    <name type="synonym">Taxus wallichiana var. chinensis</name>
    <dbReference type="NCBI Taxonomy" id="29808"/>
    <lineage>
        <taxon>Eukaryota</taxon>
        <taxon>Viridiplantae</taxon>
        <taxon>Streptophyta</taxon>
        <taxon>Embryophyta</taxon>
        <taxon>Tracheophyta</taxon>
        <taxon>Spermatophyta</taxon>
        <taxon>Pinopsida</taxon>
        <taxon>Pinidae</taxon>
        <taxon>Conifers II</taxon>
        <taxon>Cupressales</taxon>
        <taxon>Taxaceae</taxon>
        <taxon>Taxus</taxon>
    </lineage>
</organism>
<dbReference type="PANTHER" id="PTHR47926">
    <property type="entry name" value="PENTATRICOPEPTIDE REPEAT-CONTAINING PROTEIN"/>
    <property type="match status" value="1"/>
</dbReference>
<dbReference type="AlphaFoldDB" id="A0AA38C7J1"/>
<protein>
    <recommendedName>
        <fullName evidence="3">Pentatricopeptide repeat-containing protein</fullName>
    </recommendedName>
</protein>
<evidence type="ECO:0008006" key="3">
    <source>
        <dbReference type="Google" id="ProtNLM"/>
    </source>
</evidence>
<proteinExistence type="predicted"/>